<reference evidence="3 4" key="1">
    <citation type="journal article" date="2009" name="Stand. Genomic Sci.">
        <title>Complete genome sequence of Desulfomicrobium baculatum type strain (X).</title>
        <authorList>
            <person name="Copeland A."/>
            <person name="Spring S."/>
            <person name="Goker M."/>
            <person name="Schneider S."/>
            <person name="Lapidus A."/>
            <person name="Del Rio T.G."/>
            <person name="Tice H."/>
            <person name="Cheng J.F."/>
            <person name="Chen F."/>
            <person name="Nolan M."/>
            <person name="Bruce D."/>
            <person name="Goodwin L."/>
            <person name="Pitluck S."/>
            <person name="Ivanova N."/>
            <person name="Mavrommatis K."/>
            <person name="Ovchinnikova G."/>
            <person name="Pati A."/>
            <person name="Chen A."/>
            <person name="Palaniappan K."/>
            <person name="Land M."/>
            <person name="Hauser L."/>
            <person name="Chang Y.J."/>
            <person name="Jeffries C.C."/>
            <person name="Meincke L."/>
            <person name="Sims D."/>
            <person name="Brettin T."/>
            <person name="Detter J.C."/>
            <person name="Han C."/>
            <person name="Chain P."/>
            <person name="Bristow J."/>
            <person name="Eisen J.A."/>
            <person name="Markowitz V."/>
            <person name="Hugenholtz P."/>
            <person name="Kyrpides N.C."/>
            <person name="Klenk H.P."/>
            <person name="Lucas S."/>
        </authorList>
    </citation>
    <scope>NUCLEOTIDE SEQUENCE [LARGE SCALE GENOMIC DNA]</scope>
    <source>
        <strain evidence="4">DSM 4028 / VKM B-1378 / X</strain>
    </source>
</reference>
<organism evidence="3 4">
    <name type="scientific">Desulfomicrobium baculatum (strain DSM 4028 / VKM B-1378 / X)</name>
    <name type="common">Desulfovibrio baculatus</name>
    <dbReference type="NCBI Taxonomy" id="525897"/>
    <lineage>
        <taxon>Bacteria</taxon>
        <taxon>Pseudomonadati</taxon>
        <taxon>Thermodesulfobacteriota</taxon>
        <taxon>Desulfovibrionia</taxon>
        <taxon>Desulfovibrionales</taxon>
        <taxon>Desulfomicrobiaceae</taxon>
        <taxon>Desulfomicrobium</taxon>
    </lineage>
</organism>
<dbReference type="AlphaFoldDB" id="C7LPG1"/>
<evidence type="ECO:0000256" key="1">
    <source>
        <dbReference type="SAM" id="Coils"/>
    </source>
</evidence>
<dbReference type="OrthoDB" id="9784936at2"/>
<dbReference type="KEGG" id="dba:Dbac_0887"/>
<evidence type="ECO:0000313" key="3">
    <source>
        <dbReference type="EMBL" id="ACU89004.1"/>
    </source>
</evidence>
<feature type="coiled-coil region" evidence="1">
    <location>
        <begin position="106"/>
        <end position="210"/>
    </location>
</feature>
<feature type="transmembrane region" description="Helical" evidence="2">
    <location>
        <begin position="58"/>
        <end position="80"/>
    </location>
</feature>
<gene>
    <name evidence="3" type="ordered locus">Dbac_0887</name>
</gene>
<keyword evidence="2" id="KW-1133">Transmembrane helix</keyword>
<dbReference type="eggNOG" id="ENOG5033HAY">
    <property type="taxonomic scope" value="Bacteria"/>
</dbReference>
<name>C7LPG1_DESBD</name>
<accession>C7LPG1</accession>
<feature type="transmembrane region" description="Helical" evidence="2">
    <location>
        <begin position="17"/>
        <end position="38"/>
    </location>
</feature>
<evidence type="ECO:0000313" key="4">
    <source>
        <dbReference type="Proteomes" id="UP000002216"/>
    </source>
</evidence>
<keyword evidence="2" id="KW-0812">Transmembrane</keyword>
<keyword evidence="4" id="KW-1185">Reference proteome</keyword>
<dbReference type="RefSeq" id="WP_015773104.1">
    <property type="nucleotide sequence ID" value="NC_013173.1"/>
</dbReference>
<dbReference type="Proteomes" id="UP000002216">
    <property type="component" value="Chromosome"/>
</dbReference>
<protein>
    <submittedName>
        <fullName evidence="3">Uncharacterized protein</fullName>
    </submittedName>
</protein>
<dbReference type="HOGENOM" id="CLU_1261033_0_0_7"/>
<evidence type="ECO:0000256" key="2">
    <source>
        <dbReference type="SAM" id="Phobius"/>
    </source>
</evidence>
<dbReference type="EMBL" id="CP001629">
    <property type="protein sequence ID" value="ACU89004.1"/>
    <property type="molecule type" value="Genomic_DNA"/>
</dbReference>
<sequence>MNEIFEAIKNRISNPVFGYYVIAFSVANWDSLFYAIVSNNDVIDRIDYFKAHADLSTLVYYPLVCSIIIALSHHWIILFVEYLNQYPMLKLLYIKEKLIHNTAVLHNNLELQRNKLLAEAENTLIERARNYENIEDIKNEDIKSALKKEIDDLREQYKYLSKNKAENQSQSKYREMMDAANDYRSKAGMANIAREDRDKYERMAMNLEEEAYNLLLPDSRSNNVSKRIRRIA</sequence>
<keyword evidence="1" id="KW-0175">Coiled coil</keyword>
<proteinExistence type="predicted"/>
<keyword evidence="2" id="KW-0472">Membrane</keyword>